<protein>
    <submittedName>
        <fullName evidence="1">Uncharacterized protein</fullName>
    </submittedName>
</protein>
<evidence type="ECO:0000313" key="1">
    <source>
        <dbReference type="EMBL" id="EPQ54927.1"/>
    </source>
</evidence>
<keyword evidence="2" id="KW-1185">Reference proteome</keyword>
<evidence type="ECO:0000313" key="2">
    <source>
        <dbReference type="Proteomes" id="UP000030669"/>
    </source>
</evidence>
<gene>
    <name evidence="1" type="ORF">GLOTRDRAFT_130269</name>
</gene>
<organism evidence="1 2">
    <name type="scientific">Gloeophyllum trabeum (strain ATCC 11539 / FP-39264 / Madison 617)</name>
    <name type="common">Brown rot fungus</name>
    <dbReference type="NCBI Taxonomy" id="670483"/>
    <lineage>
        <taxon>Eukaryota</taxon>
        <taxon>Fungi</taxon>
        <taxon>Dikarya</taxon>
        <taxon>Basidiomycota</taxon>
        <taxon>Agaricomycotina</taxon>
        <taxon>Agaricomycetes</taxon>
        <taxon>Gloeophyllales</taxon>
        <taxon>Gloeophyllaceae</taxon>
        <taxon>Gloeophyllum</taxon>
    </lineage>
</organism>
<dbReference type="Proteomes" id="UP000030669">
    <property type="component" value="Unassembled WGS sequence"/>
</dbReference>
<name>S7Q619_GLOTA</name>
<dbReference type="EMBL" id="KB469303">
    <property type="protein sequence ID" value="EPQ54927.1"/>
    <property type="molecule type" value="Genomic_DNA"/>
</dbReference>
<proteinExistence type="predicted"/>
<dbReference type="AlphaFoldDB" id="S7Q619"/>
<dbReference type="GeneID" id="19302076"/>
<reference evidence="1 2" key="1">
    <citation type="journal article" date="2012" name="Science">
        <title>The Paleozoic origin of enzymatic lignin decomposition reconstructed from 31 fungal genomes.</title>
        <authorList>
            <person name="Floudas D."/>
            <person name="Binder M."/>
            <person name="Riley R."/>
            <person name="Barry K."/>
            <person name="Blanchette R.A."/>
            <person name="Henrissat B."/>
            <person name="Martinez A.T."/>
            <person name="Otillar R."/>
            <person name="Spatafora J.W."/>
            <person name="Yadav J.S."/>
            <person name="Aerts A."/>
            <person name="Benoit I."/>
            <person name="Boyd A."/>
            <person name="Carlson A."/>
            <person name="Copeland A."/>
            <person name="Coutinho P.M."/>
            <person name="de Vries R.P."/>
            <person name="Ferreira P."/>
            <person name="Findley K."/>
            <person name="Foster B."/>
            <person name="Gaskell J."/>
            <person name="Glotzer D."/>
            <person name="Gorecki P."/>
            <person name="Heitman J."/>
            <person name="Hesse C."/>
            <person name="Hori C."/>
            <person name="Igarashi K."/>
            <person name="Jurgens J.A."/>
            <person name="Kallen N."/>
            <person name="Kersten P."/>
            <person name="Kohler A."/>
            <person name="Kuees U."/>
            <person name="Kumar T.K.A."/>
            <person name="Kuo A."/>
            <person name="LaButti K."/>
            <person name="Larrondo L.F."/>
            <person name="Lindquist E."/>
            <person name="Ling A."/>
            <person name="Lombard V."/>
            <person name="Lucas S."/>
            <person name="Lundell T."/>
            <person name="Martin R."/>
            <person name="McLaughlin D.J."/>
            <person name="Morgenstern I."/>
            <person name="Morin E."/>
            <person name="Murat C."/>
            <person name="Nagy L.G."/>
            <person name="Nolan M."/>
            <person name="Ohm R.A."/>
            <person name="Patyshakuliyeva A."/>
            <person name="Rokas A."/>
            <person name="Ruiz-Duenas F.J."/>
            <person name="Sabat G."/>
            <person name="Salamov A."/>
            <person name="Samejima M."/>
            <person name="Schmutz J."/>
            <person name="Slot J.C."/>
            <person name="St John F."/>
            <person name="Stenlid J."/>
            <person name="Sun H."/>
            <person name="Sun S."/>
            <person name="Syed K."/>
            <person name="Tsang A."/>
            <person name="Wiebenga A."/>
            <person name="Young D."/>
            <person name="Pisabarro A."/>
            <person name="Eastwood D.C."/>
            <person name="Martin F."/>
            <person name="Cullen D."/>
            <person name="Grigoriev I.V."/>
            <person name="Hibbett D.S."/>
        </authorList>
    </citation>
    <scope>NUCLEOTIDE SEQUENCE [LARGE SCALE GENOMIC DNA]</scope>
    <source>
        <strain evidence="1 2">ATCC 11539</strain>
    </source>
</reference>
<accession>S7Q619</accession>
<dbReference type="HOGENOM" id="CLU_662309_0_0_1"/>
<dbReference type="KEGG" id="gtr:GLOTRDRAFT_130269"/>
<dbReference type="RefSeq" id="XP_007867143.1">
    <property type="nucleotide sequence ID" value="XM_007868952.1"/>
</dbReference>
<sequence length="415" mass="47125">MGVSFRPEVLDQLLLCIVVFYGPKPYRPGIKYRFHVESVGLYRKTPDFPEIPRREIPCPATARIARRESLGFADLLVTEKDTGAQWLEGTEVEAPMVVASKVYVRNAKQLLREVVTGRVDEALVLREVKNFAALTLLRCPVQLHSNSIGGEKFAILQLTNEHPISPNALLCEQDRASSPGTRLKPIKIEVLYQAEDSDEEQEATPERPKDEILKDLEDWYTVHQDAVDLFISQAVRAGINPHFARDKLVGIDLKYVPVEADGRRPPIEQRFLVRIAYLAHDVPPEVWMDRHRACRVMQDAGRNDLQEFPCKTRLMNPEEVLIWMVSGRLTPEDVRLSYVQAVNIAMHQIMPDGSDMGVLLREDDKYLALWFRLDSQPKMVECIVLPMSLMNPSGNELALQVRLADAGDEEQALLI</sequence>